<evidence type="ECO:0000256" key="3">
    <source>
        <dbReference type="ARBA" id="ARBA00023274"/>
    </source>
</evidence>
<dbReference type="GO" id="GO:0003735">
    <property type="term" value="F:structural constituent of ribosome"/>
    <property type="evidence" value="ECO:0007669"/>
    <property type="project" value="InterPro"/>
</dbReference>
<name>A0A2H9TGR7_9FUNG</name>
<dbReference type="OrthoDB" id="361383at2759"/>
<proteinExistence type="inferred from homology"/>
<evidence type="ECO:0000259" key="5">
    <source>
        <dbReference type="Pfam" id="PF00828"/>
    </source>
</evidence>
<dbReference type="STRING" id="1246581.A0A2H9TGR7"/>
<evidence type="ECO:0000256" key="4">
    <source>
        <dbReference type="SAM" id="MobiDB-lite"/>
    </source>
</evidence>
<evidence type="ECO:0000256" key="2">
    <source>
        <dbReference type="ARBA" id="ARBA00022980"/>
    </source>
</evidence>
<dbReference type="GO" id="GO:0006412">
    <property type="term" value="P:translation"/>
    <property type="evidence" value="ECO:0007669"/>
    <property type="project" value="InterPro"/>
</dbReference>
<protein>
    <submittedName>
        <fullName evidence="6">50S ribosomal protein L15</fullName>
    </submittedName>
</protein>
<evidence type="ECO:0000256" key="1">
    <source>
        <dbReference type="ARBA" id="ARBA00007320"/>
    </source>
</evidence>
<dbReference type="NCBIfam" id="TIGR01071">
    <property type="entry name" value="rplO_bact"/>
    <property type="match status" value="1"/>
</dbReference>
<dbReference type="PANTHER" id="PTHR12934:SF11">
    <property type="entry name" value="LARGE RIBOSOMAL SUBUNIT PROTEIN UL15M"/>
    <property type="match status" value="1"/>
</dbReference>
<accession>A0A2H9TGR7</accession>
<evidence type="ECO:0000313" key="7">
    <source>
        <dbReference type="Proteomes" id="UP000240830"/>
    </source>
</evidence>
<keyword evidence="2 6" id="KW-0689">Ribosomal protein</keyword>
<dbReference type="EMBL" id="MTSL01000200">
    <property type="protein sequence ID" value="PJF16958.1"/>
    <property type="molecule type" value="Genomic_DNA"/>
</dbReference>
<reference evidence="6 7" key="1">
    <citation type="submission" date="2016-10" db="EMBL/GenBank/DDBJ databases">
        <title>The genome of Paramicrosporidium saccamoebae is the missing link in understanding Cryptomycota and Microsporidia evolution.</title>
        <authorList>
            <person name="Quandt C.A."/>
            <person name="Beaudet D."/>
            <person name="Corsaro D."/>
            <person name="Michel R."/>
            <person name="Corradi N."/>
            <person name="James T."/>
        </authorList>
    </citation>
    <scope>NUCLEOTIDE SEQUENCE [LARGE SCALE GENOMIC DNA]</scope>
    <source>
        <strain evidence="6 7">KSL3</strain>
    </source>
</reference>
<organism evidence="6 7">
    <name type="scientific">Paramicrosporidium saccamoebae</name>
    <dbReference type="NCBI Taxonomy" id="1246581"/>
    <lineage>
        <taxon>Eukaryota</taxon>
        <taxon>Fungi</taxon>
        <taxon>Fungi incertae sedis</taxon>
        <taxon>Cryptomycota</taxon>
        <taxon>Cryptomycota incertae sedis</taxon>
        <taxon>Paramicrosporidium</taxon>
    </lineage>
</organism>
<dbReference type="InterPro" id="IPR021131">
    <property type="entry name" value="Ribosomal_uL15/eL18"/>
</dbReference>
<keyword evidence="3" id="KW-0687">Ribonucleoprotein</keyword>
<dbReference type="Pfam" id="PF00828">
    <property type="entry name" value="Ribosomal_L27A"/>
    <property type="match status" value="1"/>
</dbReference>
<dbReference type="InterPro" id="IPR036227">
    <property type="entry name" value="Ribosomal_uL15/eL18_sf"/>
</dbReference>
<dbReference type="SUPFAM" id="SSF52080">
    <property type="entry name" value="Ribosomal proteins L15p and L18e"/>
    <property type="match status" value="1"/>
</dbReference>
<dbReference type="PANTHER" id="PTHR12934">
    <property type="entry name" value="50S RIBOSOMAL PROTEIN L15"/>
    <property type="match status" value="1"/>
</dbReference>
<evidence type="ECO:0000313" key="6">
    <source>
        <dbReference type="EMBL" id="PJF16958.1"/>
    </source>
</evidence>
<feature type="region of interest" description="Disordered" evidence="4">
    <location>
        <begin position="1"/>
        <end position="64"/>
    </location>
</feature>
<dbReference type="InterPro" id="IPR005749">
    <property type="entry name" value="Ribosomal_uL15_bac-type"/>
</dbReference>
<dbReference type="AlphaFoldDB" id="A0A2H9TGR7"/>
<keyword evidence="7" id="KW-1185">Reference proteome</keyword>
<sequence>MLSVFRTPLSKKRCRGLASGGRTNGRGNNGQNARSGGHLPHGFEGGQTPFHLTVPKRGHHNPYQQHPTLVNLERVQHLIDTGRLDAEKPITMFHLRKAGIDIKDGVKILGRVLQTDYIDCREQRIFRVK</sequence>
<gene>
    <name evidence="6" type="ORF">PSACC_03233</name>
</gene>
<feature type="compositionally biased region" description="Gly residues" evidence="4">
    <location>
        <begin position="18"/>
        <end position="28"/>
    </location>
</feature>
<comment type="similarity">
    <text evidence="1">Belongs to the universal ribosomal protein uL15 family.</text>
</comment>
<dbReference type="GO" id="GO:0005762">
    <property type="term" value="C:mitochondrial large ribosomal subunit"/>
    <property type="evidence" value="ECO:0007669"/>
    <property type="project" value="TreeGrafter"/>
</dbReference>
<dbReference type="Proteomes" id="UP000240830">
    <property type="component" value="Unassembled WGS sequence"/>
</dbReference>
<comment type="caution">
    <text evidence="6">The sequence shown here is derived from an EMBL/GenBank/DDBJ whole genome shotgun (WGS) entry which is preliminary data.</text>
</comment>
<feature type="domain" description="Large ribosomal subunit protein uL15/eL18" evidence="5">
    <location>
        <begin position="70"/>
        <end position="111"/>
    </location>
</feature>